<dbReference type="InterPro" id="IPR009996">
    <property type="entry name" value="YycH"/>
</dbReference>
<evidence type="ECO:0000313" key="4">
    <source>
        <dbReference type="Proteomes" id="UP000235670"/>
    </source>
</evidence>
<proteinExistence type="predicted"/>
<feature type="transmembrane region" description="Helical" evidence="1">
    <location>
        <begin position="12"/>
        <end position="31"/>
    </location>
</feature>
<evidence type="ECO:0000259" key="2">
    <source>
        <dbReference type="Pfam" id="PF07435"/>
    </source>
</evidence>
<dbReference type="EMBL" id="PNGT01000012">
    <property type="protein sequence ID" value="PMC51681.1"/>
    <property type="molecule type" value="Genomic_DNA"/>
</dbReference>
<comment type="caution">
    <text evidence="3">The sequence shown here is derived from an EMBL/GenBank/DDBJ whole genome shotgun (WGS) entry which is preliminary data.</text>
</comment>
<keyword evidence="1" id="KW-0472">Membrane</keyword>
<gene>
    <name evidence="3" type="ORF">CJ218_08570</name>
</gene>
<dbReference type="OrthoDB" id="2382185at2"/>
<keyword evidence="1" id="KW-1133">Transmembrane helix</keyword>
<sequence length="439" mass="49896">MKHNKKETMKTILLVFLVISSIALSYLITTYQPDYEIFTRKSGQKATEGKNNSALLNFLTPDSIAKTDAGAREEPPVKGSITKVATVNAVKDRGKLKEILSVLAKSESTEARVKSVGAEELFGNNNKEKLTINYSVTLESSLVKSLLFSEENSNVTVEFDTIVLLKEKPDTIYLYKKDDKNYLQITVKEKVYDTVNAIFNENKHEYGKYSLNNKFIYVKEKIDNLTIDEYSIEDVNMNKLARGIFDKKDNIRVSSNNEMTDGYGILKPQGNRIIYTNPSSEDGKEVDATTAVTNAINFLELGYNEDISYQVTTALEGITILQQTYKDSIVFSKDGSAEITVEDNTNGIYRLTSPRRISKAYLSSKALGTYDIERIEYIINYLYKHVELQSVDDIVLGYEKSYNKSKNTCRYIPAWYIKYNDRYVSFKSLKEAVDKGERL</sequence>
<keyword evidence="1" id="KW-0812">Transmembrane</keyword>
<dbReference type="Pfam" id="PF07435">
    <property type="entry name" value="YycH"/>
    <property type="match status" value="1"/>
</dbReference>
<dbReference type="AlphaFoldDB" id="A0A2N6SCN7"/>
<reference evidence="3 4" key="1">
    <citation type="submission" date="2017-09" db="EMBL/GenBank/DDBJ databases">
        <title>Bacterial strain isolated from the female urinary microbiota.</title>
        <authorList>
            <person name="Thomas-White K."/>
            <person name="Kumar N."/>
            <person name="Forster S."/>
            <person name="Putonti C."/>
            <person name="Lawley T."/>
            <person name="Wolfe A.J."/>
        </authorList>
    </citation>
    <scope>NUCLEOTIDE SEQUENCE [LARGE SCALE GENOMIC DNA]</scope>
    <source>
        <strain evidence="3 4">UMB0186</strain>
    </source>
</reference>
<dbReference type="Proteomes" id="UP000235670">
    <property type="component" value="Unassembled WGS sequence"/>
</dbReference>
<evidence type="ECO:0000313" key="3">
    <source>
        <dbReference type="EMBL" id="PMC51681.1"/>
    </source>
</evidence>
<protein>
    <recommendedName>
        <fullName evidence="2">Regulatory protein YycH domain-containing protein</fullName>
    </recommendedName>
</protein>
<name>A0A2N6SCN7_9BACL</name>
<accession>A0A2N6SCN7</accession>
<dbReference type="InterPro" id="IPR042274">
    <property type="entry name" value="YycH/YycI_2"/>
</dbReference>
<evidence type="ECO:0000256" key="1">
    <source>
        <dbReference type="SAM" id="Phobius"/>
    </source>
</evidence>
<feature type="domain" description="Regulatory protein YycH" evidence="2">
    <location>
        <begin position="7"/>
        <end position="434"/>
    </location>
</feature>
<dbReference type="Gene3D" id="3.10.450.310">
    <property type="match status" value="1"/>
</dbReference>
<organism evidence="3 4">
    <name type="scientific">Gemella sanguinis</name>
    <dbReference type="NCBI Taxonomy" id="84135"/>
    <lineage>
        <taxon>Bacteria</taxon>
        <taxon>Bacillati</taxon>
        <taxon>Bacillota</taxon>
        <taxon>Bacilli</taxon>
        <taxon>Bacillales</taxon>
        <taxon>Gemellaceae</taxon>
        <taxon>Gemella</taxon>
    </lineage>
</organism>
<dbReference type="RefSeq" id="WP_102190275.1">
    <property type="nucleotide sequence ID" value="NZ_PNGT01000012.1"/>
</dbReference>
<dbReference type="Gene3D" id="3.30.310.160">
    <property type="entry name" value="YycH protein, domain 2"/>
    <property type="match status" value="1"/>
</dbReference>
<dbReference type="STRING" id="84135.GCA_001052115_00154"/>